<organism evidence="2 3">
    <name type="scientific">Halolactibacillus miurensis</name>
    <dbReference type="NCBI Taxonomy" id="306541"/>
    <lineage>
        <taxon>Bacteria</taxon>
        <taxon>Bacillati</taxon>
        <taxon>Bacillota</taxon>
        <taxon>Bacilli</taxon>
        <taxon>Bacillales</taxon>
        <taxon>Bacillaceae</taxon>
        <taxon>Halolactibacillus</taxon>
    </lineage>
</organism>
<dbReference type="Proteomes" id="UP000199139">
    <property type="component" value="Unassembled WGS sequence"/>
</dbReference>
<dbReference type="EMBL" id="FPAI01000004">
    <property type="protein sequence ID" value="SFS50404.1"/>
    <property type="molecule type" value="Genomic_DNA"/>
</dbReference>
<dbReference type="AlphaFoldDB" id="A0A1I6QD86"/>
<evidence type="ECO:0000313" key="1">
    <source>
        <dbReference type="EMBL" id="GEM03449.1"/>
    </source>
</evidence>
<dbReference type="STRING" id="306541.SAMN05421668_10472"/>
<evidence type="ECO:0000313" key="2">
    <source>
        <dbReference type="EMBL" id="SFS50404.1"/>
    </source>
</evidence>
<evidence type="ECO:0008006" key="5">
    <source>
        <dbReference type="Google" id="ProtNLM"/>
    </source>
</evidence>
<dbReference type="Proteomes" id="UP000321773">
    <property type="component" value="Unassembled WGS sequence"/>
</dbReference>
<gene>
    <name evidence="1" type="ORF">HMI01_04370</name>
    <name evidence="2" type="ORF">SAMN05421668_10472</name>
</gene>
<accession>A0A1I6QD86</accession>
<reference evidence="2 3" key="1">
    <citation type="submission" date="2016-10" db="EMBL/GenBank/DDBJ databases">
        <authorList>
            <person name="de Groot N.N."/>
        </authorList>
    </citation>
    <scope>NUCLEOTIDE SEQUENCE [LARGE SCALE GENOMIC DNA]</scope>
    <source>
        <strain evidence="2 3">DSM 17074</strain>
    </source>
</reference>
<evidence type="ECO:0000313" key="3">
    <source>
        <dbReference type="Proteomes" id="UP000199139"/>
    </source>
</evidence>
<evidence type="ECO:0000313" key="4">
    <source>
        <dbReference type="Proteomes" id="UP000321773"/>
    </source>
</evidence>
<protein>
    <recommendedName>
        <fullName evidence="5">Hook-length control protein FliK</fullName>
    </recommendedName>
</protein>
<dbReference type="EMBL" id="BJWJ01000003">
    <property type="protein sequence ID" value="GEM03449.1"/>
    <property type="molecule type" value="Genomic_DNA"/>
</dbReference>
<name>A0A1I6QD86_9BACI</name>
<reference evidence="1 4" key="2">
    <citation type="submission" date="2019-07" db="EMBL/GenBank/DDBJ databases">
        <title>Whole genome shotgun sequence of Halolactibacillus miurensis NBRC 100873.</title>
        <authorList>
            <person name="Hosoyama A."/>
            <person name="Uohara A."/>
            <person name="Ohji S."/>
            <person name="Ichikawa N."/>
        </authorList>
    </citation>
    <scope>NUCLEOTIDE SEQUENCE [LARGE SCALE GENOMIC DNA]</scope>
    <source>
        <strain evidence="1 4">NBRC 100873</strain>
    </source>
</reference>
<proteinExistence type="predicted"/>
<dbReference type="RefSeq" id="WP_089853009.1">
    <property type="nucleotide sequence ID" value="NZ_BJWJ01000003.1"/>
</dbReference>
<keyword evidence="4" id="KW-1185">Reference proteome</keyword>
<dbReference type="OrthoDB" id="2351076at2"/>
<sequence length="617" mass="69931">MQVQRQYANQTLNHAQSNKKLPLSKGQIVKGTIEQLHLDQIATIKMGHNRVTAKLEVPVEKGKSYVFEVISSGDIPELKMVEQQAVKHDAPLGALLKKMALPVTKEAEQLLRQLLAENIPVKPQQFKVALDIYKAQPQPEVKNALMSMIKHQLPLSSETVASFSRVITESTAMLVDQLMQALTNMAPSEKLAQLIDQLSMIKTPITSPNETTPSLTDRQIEQVMTLFNQKGLSIDHTTNIPKAVEQLLKSQMGLNEQTAQQLKQWVSLERLPLNQQERQTFLNQNHAQIKEVFPQVNVSDINNEALVSKEIIQATVAKVSNEKLMLIEKSPTEQMLGTEKLQTFLRENPSIYQKVSQQLTGDNQQLLKQFIESPNGETSQNIQQLLRQLFDRQLTQTDFKTLTPLVKETQLLQTLPVEHQFLVGVKDFLLRSGLTYEQQLMDGSEQGGTLKQLLLDVQQSSQTKIPALDQLIQSLTDQQLSIVRQDEHFIHYGIALPMTTGEEQEVYLDMYGQKRESGELDPNYCHIAFYLTLGSLGETIVDMAIQNRLIQVTVINNQEVSALLEPLKPQLKEGLACMDYQLTSIHHRPFKDKEPTVTHNEMYQATITDQKRWDVRA</sequence>